<dbReference type="Gramene" id="OMO72376">
    <property type="protein sequence ID" value="OMO72376"/>
    <property type="gene ID" value="CCACVL1_17835"/>
</dbReference>
<accession>A0A1R3HPP6</accession>
<dbReference type="AlphaFoldDB" id="A0A1R3HPP6"/>
<evidence type="ECO:0000313" key="3">
    <source>
        <dbReference type="Proteomes" id="UP000188268"/>
    </source>
</evidence>
<feature type="compositionally biased region" description="Basic and acidic residues" evidence="1">
    <location>
        <begin position="45"/>
        <end position="66"/>
    </location>
</feature>
<dbReference type="EMBL" id="AWWV01011434">
    <property type="protein sequence ID" value="OMO72376.1"/>
    <property type="molecule type" value="Genomic_DNA"/>
</dbReference>
<feature type="region of interest" description="Disordered" evidence="1">
    <location>
        <begin position="44"/>
        <end position="66"/>
    </location>
</feature>
<sequence>KKFDLRGVNDVWILAYTAKKWRDHKIKLKTEYFNIDLTPNMVKGKFPEEKPGMSIEQEGRETGRAT</sequence>
<protein>
    <submittedName>
        <fullName evidence="2">Uncharacterized protein</fullName>
    </submittedName>
</protein>
<evidence type="ECO:0000256" key="1">
    <source>
        <dbReference type="SAM" id="MobiDB-lite"/>
    </source>
</evidence>
<proteinExistence type="predicted"/>
<keyword evidence="3" id="KW-1185">Reference proteome</keyword>
<reference evidence="2 3" key="1">
    <citation type="submission" date="2013-09" db="EMBL/GenBank/DDBJ databases">
        <title>Corchorus capsularis genome sequencing.</title>
        <authorList>
            <person name="Alam M."/>
            <person name="Haque M.S."/>
            <person name="Islam M.S."/>
            <person name="Emdad E.M."/>
            <person name="Islam M.M."/>
            <person name="Ahmed B."/>
            <person name="Halim A."/>
            <person name="Hossen Q.M.M."/>
            <person name="Hossain M.Z."/>
            <person name="Ahmed R."/>
            <person name="Khan M.M."/>
            <person name="Islam R."/>
            <person name="Rashid M.M."/>
            <person name="Khan S.A."/>
            <person name="Rahman M.S."/>
            <person name="Alam M."/>
        </authorList>
    </citation>
    <scope>NUCLEOTIDE SEQUENCE [LARGE SCALE GENOMIC DNA]</scope>
    <source>
        <strain evidence="3">cv. CVL-1</strain>
        <tissue evidence="2">Whole seedling</tissue>
    </source>
</reference>
<gene>
    <name evidence="2" type="ORF">CCACVL1_17835</name>
</gene>
<evidence type="ECO:0000313" key="2">
    <source>
        <dbReference type="EMBL" id="OMO72376.1"/>
    </source>
</evidence>
<name>A0A1R3HPP6_COCAP</name>
<dbReference type="Proteomes" id="UP000188268">
    <property type="component" value="Unassembled WGS sequence"/>
</dbReference>
<feature type="non-terminal residue" evidence="2">
    <location>
        <position position="1"/>
    </location>
</feature>
<dbReference type="OrthoDB" id="1304102at2759"/>
<organism evidence="2 3">
    <name type="scientific">Corchorus capsularis</name>
    <name type="common">Jute</name>
    <dbReference type="NCBI Taxonomy" id="210143"/>
    <lineage>
        <taxon>Eukaryota</taxon>
        <taxon>Viridiplantae</taxon>
        <taxon>Streptophyta</taxon>
        <taxon>Embryophyta</taxon>
        <taxon>Tracheophyta</taxon>
        <taxon>Spermatophyta</taxon>
        <taxon>Magnoliopsida</taxon>
        <taxon>eudicotyledons</taxon>
        <taxon>Gunneridae</taxon>
        <taxon>Pentapetalae</taxon>
        <taxon>rosids</taxon>
        <taxon>malvids</taxon>
        <taxon>Malvales</taxon>
        <taxon>Malvaceae</taxon>
        <taxon>Grewioideae</taxon>
        <taxon>Apeibeae</taxon>
        <taxon>Corchorus</taxon>
    </lineage>
</organism>
<comment type="caution">
    <text evidence="2">The sequence shown here is derived from an EMBL/GenBank/DDBJ whole genome shotgun (WGS) entry which is preliminary data.</text>
</comment>